<keyword evidence="3" id="KW-1185">Reference proteome</keyword>
<dbReference type="RefSeq" id="WP_169384313.1">
    <property type="nucleotide sequence ID" value="NZ_JAAXLA010000066.1"/>
</dbReference>
<dbReference type="EMBL" id="JAAXLA010000066">
    <property type="protein sequence ID" value="NMI00850.1"/>
    <property type="molecule type" value="Genomic_DNA"/>
</dbReference>
<feature type="transmembrane region" description="Helical" evidence="1">
    <location>
        <begin position="5"/>
        <end position="25"/>
    </location>
</feature>
<keyword evidence="1" id="KW-0472">Membrane</keyword>
<organism evidence="2 3">
    <name type="scientific">Pseudonocardia acidicola</name>
    <dbReference type="NCBI Taxonomy" id="2724939"/>
    <lineage>
        <taxon>Bacteria</taxon>
        <taxon>Bacillati</taxon>
        <taxon>Actinomycetota</taxon>
        <taxon>Actinomycetes</taxon>
        <taxon>Pseudonocardiales</taxon>
        <taxon>Pseudonocardiaceae</taxon>
        <taxon>Pseudonocardia</taxon>
    </lineage>
</organism>
<dbReference type="InterPro" id="IPR013434">
    <property type="entry name" value="CHP02611"/>
</dbReference>
<comment type="caution">
    <text evidence="2">The sequence shown here is derived from an EMBL/GenBank/DDBJ whole genome shotgun (WGS) entry which is preliminary data.</text>
</comment>
<dbReference type="NCBIfam" id="TIGR02611">
    <property type="entry name" value="TIGR02611 family protein"/>
    <property type="match status" value="1"/>
</dbReference>
<evidence type="ECO:0000313" key="2">
    <source>
        <dbReference type="EMBL" id="NMI00850.1"/>
    </source>
</evidence>
<evidence type="ECO:0000256" key="1">
    <source>
        <dbReference type="SAM" id="Phobius"/>
    </source>
</evidence>
<keyword evidence="1" id="KW-1133">Transmembrane helix</keyword>
<sequence>MLDVVYRLLVGLVGLTVIVIGIVLLPAPGPGWAVIFLGLGILATEFESARKVLLYTRRKYQAWIAWLGRQRASVRLAVSTAVLLLVATCGWLFGAFAVVGGWIGIDWAVLESPLGGVL</sequence>
<reference evidence="2 3" key="1">
    <citation type="submission" date="2020-04" db="EMBL/GenBank/DDBJ databases">
        <authorList>
            <person name="Klaysubun C."/>
            <person name="Duangmal K."/>
            <person name="Lipun K."/>
        </authorList>
    </citation>
    <scope>NUCLEOTIDE SEQUENCE [LARGE SCALE GENOMIC DNA]</scope>
    <source>
        <strain evidence="2 3">K10HN5</strain>
    </source>
</reference>
<protein>
    <submittedName>
        <fullName evidence="2">TIGR02611 family protein</fullName>
    </submittedName>
</protein>
<dbReference type="Pfam" id="PF09656">
    <property type="entry name" value="PGPGW"/>
    <property type="match status" value="1"/>
</dbReference>
<proteinExistence type="predicted"/>
<dbReference type="Proteomes" id="UP000820669">
    <property type="component" value="Unassembled WGS sequence"/>
</dbReference>
<feature type="transmembrane region" description="Helical" evidence="1">
    <location>
        <begin position="76"/>
        <end position="105"/>
    </location>
</feature>
<name>A0ABX1SKQ3_9PSEU</name>
<gene>
    <name evidence="2" type="ORF">HF526_26615</name>
</gene>
<dbReference type="InterPro" id="IPR019099">
    <property type="entry name" value="Uncharacterised_PGPGW_TM"/>
</dbReference>
<evidence type="ECO:0000313" key="3">
    <source>
        <dbReference type="Proteomes" id="UP000820669"/>
    </source>
</evidence>
<keyword evidence="1" id="KW-0812">Transmembrane</keyword>
<accession>A0ABX1SKQ3</accession>
<feature type="transmembrane region" description="Helical" evidence="1">
    <location>
        <begin position="31"/>
        <end position="49"/>
    </location>
</feature>